<evidence type="ECO:0000259" key="1">
    <source>
        <dbReference type="Pfam" id="PF00117"/>
    </source>
</evidence>
<name>A0A9X2I5Z4_9GAMM</name>
<accession>A0A9X2I5Z4</accession>
<dbReference type="PANTHER" id="PTHR42695">
    <property type="entry name" value="GLUTAMINE AMIDOTRANSFERASE YLR126C-RELATED"/>
    <property type="match status" value="1"/>
</dbReference>
<dbReference type="AlphaFoldDB" id="A0A9X2I5Z4"/>
<dbReference type="Pfam" id="PF00117">
    <property type="entry name" value="GATase"/>
    <property type="match status" value="1"/>
</dbReference>
<organism evidence="2 3">
    <name type="scientific">Gilvimarinus xylanilyticus</name>
    <dbReference type="NCBI Taxonomy" id="2944139"/>
    <lineage>
        <taxon>Bacteria</taxon>
        <taxon>Pseudomonadati</taxon>
        <taxon>Pseudomonadota</taxon>
        <taxon>Gammaproteobacteria</taxon>
        <taxon>Cellvibrionales</taxon>
        <taxon>Cellvibrionaceae</taxon>
        <taxon>Gilvimarinus</taxon>
    </lineage>
</organism>
<dbReference type="EMBL" id="JAMFTH010000002">
    <property type="protein sequence ID" value="MCP8899507.1"/>
    <property type="molecule type" value="Genomic_DNA"/>
</dbReference>
<dbReference type="SUPFAM" id="SSF52317">
    <property type="entry name" value="Class I glutamine amidotransferase-like"/>
    <property type="match status" value="1"/>
</dbReference>
<sequence>MKSIAILNTDTIPAELARVHGQYPDMFIRCLSALNNDIEFVRFDVNRDEYPSDWQTFSGVLITGSQSAAYDQDPWINRLQACIRELYRQQIPLVGICFGHQVIHQALGGQVQKAAQGWCVGIHQNRLTCDIEGLGNQGQLLSLLSSHQDQVVAMAPGSKLLASTPYCPIAATYWNETVLTFQGHPEFTRDYAQALMDKRRTDIGESTYRAAVESMSQPLDDVPVLRRMLHVLTQGSRVFL</sequence>
<evidence type="ECO:0000313" key="3">
    <source>
        <dbReference type="Proteomes" id="UP001139319"/>
    </source>
</evidence>
<dbReference type="GO" id="GO:0016787">
    <property type="term" value="F:hydrolase activity"/>
    <property type="evidence" value="ECO:0007669"/>
    <property type="project" value="UniProtKB-KW"/>
</dbReference>
<dbReference type="InterPro" id="IPR017926">
    <property type="entry name" value="GATASE"/>
</dbReference>
<reference evidence="2" key="1">
    <citation type="submission" date="2022-05" db="EMBL/GenBank/DDBJ databases">
        <authorList>
            <person name="Sun H.-N."/>
        </authorList>
    </citation>
    <scope>NUCLEOTIDE SEQUENCE</scope>
    <source>
        <strain evidence="2">HB14</strain>
    </source>
</reference>
<dbReference type="Gene3D" id="3.40.50.880">
    <property type="match status" value="1"/>
</dbReference>
<evidence type="ECO:0000313" key="2">
    <source>
        <dbReference type="EMBL" id="MCP8899507.1"/>
    </source>
</evidence>
<protein>
    <submittedName>
        <fullName evidence="2">Gamma-glutamyl-gamma-aminobutyrate hydrolase family protein</fullName>
    </submittedName>
</protein>
<dbReference type="PROSITE" id="PS51273">
    <property type="entry name" value="GATASE_TYPE_1"/>
    <property type="match status" value="1"/>
</dbReference>
<dbReference type="CDD" id="cd01741">
    <property type="entry name" value="GATase1_1"/>
    <property type="match status" value="1"/>
</dbReference>
<feature type="domain" description="Glutamine amidotransferase" evidence="1">
    <location>
        <begin position="22"/>
        <end position="189"/>
    </location>
</feature>
<reference evidence="2" key="2">
    <citation type="submission" date="2023-01" db="EMBL/GenBank/DDBJ databases">
        <title>Gilvimarinus xylanilyticus HB14 isolated from Caulerpa lentillifera aquaculture base in Hainan, China.</title>
        <authorList>
            <person name="Zhang Y.-J."/>
        </authorList>
    </citation>
    <scope>NUCLEOTIDE SEQUENCE</scope>
    <source>
        <strain evidence="2">HB14</strain>
    </source>
</reference>
<dbReference type="InterPro" id="IPR029062">
    <property type="entry name" value="Class_I_gatase-like"/>
</dbReference>
<dbReference type="InterPro" id="IPR044992">
    <property type="entry name" value="ChyE-like"/>
</dbReference>
<dbReference type="Proteomes" id="UP001139319">
    <property type="component" value="Unassembled WGS sequence"/>
</dbReference>
<keyword evidence="2" id="KW-0378">Hydrolase</keyword>
<comment type="caution">
    <text evidence="2">The sequence shown here is derived from an EMBL/GenBank/DDBJ whole genome shotgun (WGS) entry which is preliminary data.</text>
</comment>
<gene>
    <name evidence="2" type="ORF">M6D89_09375</name>
</gene>
<dbReference type="GO" id="GO:0005829">
    <property type="term" value="C:cytosol"/>
    <property type="evidence" value="ECO:0007669"/>
    <property type="project" value="TreeGrafter"/>
</dbReference>
<dbReference type="RefSeq" id="WP_253967804.1">
    <property type="nucleotide sequence ID" value="NZ_JAMFTH010000002.1"/>
</dbReference>
<dbReference type="PANTHER" id="PTHR42695:SF5">
    <property type="entry name" value="GLUTAMINE AMIDOTRANSFERASE YLR126C-RELATED"/>
    <property type="match status" value="1"/>
</dbReference>
<proteinExistence type="predicted"/>
<keyword evidence="3" id="KW-1185">Reference proteome</keyword>